<dbReference type="GeneID" id="63774309"/>
<dbReference type="STRING" id="1141098.A0A1Y2ECF2"/>
<dbReference type="OrthoDB" id="5584477at2759"/>
<evidence type="ECO:0000259" key="1">
    <source>
        <dbReference type="Pfam" id="PF17667"/>
    </source>
</evidence>
<feature type="domain" description="Fungal-type protein kinase" evidence="1">
    <location>
        <begin position="189"/>
        <end position="309"/>
    </location>
</feature>
<dbReference type="AlphaFoldDB" id="A0A1Y2ECF2"/>
<evidence type="ECO:0000313" key="2">
    <source>
        <dbReference type="EMBL" id="ORY68964.1"/>
    </source>
</evidence>
<dbReference type="EMBL" id="MCFJ01000003">
    <property type="protein sequence ID" value="ORY68964.1"/>
    <property type="molecule type" value="Genomic_DNA"/>
</dbReference>
<evidence type="ECO:0000313" key="3">
    <source>
        <dbReference type="Proteomes" id="UP000193689"/>
    </source>
</evidence>
<name>A0A1Y2ECF2_9PEZI</name>
<proteinExistence type="predicted"/>
<dbReference type="Pfam" id="PF17667">
    <property type="entry name" value="Pkinase_fungal"/>
    <property type="match status" value="1"/>
</dbReference>
<gene>
    <name evidence="2" type="ORF">BCR38DRAFT_406842</name>
</gene>
<dbReference type="PANTHER" id="PTHR38248:SF2">
    <property type="entry name" value="FUNK1 11"/>
    <property type="match status" value="1"/>
</dbReference>
<dbReference type="InParanoid" id="A0A1Y2ECF2"/>
<reference evidence="2 3" key="1">
    <citation type="submission" date="2016-07" db="EMBL/GenBank/DDBJ databases">
        <title>Pervasive Adenine N6-methylation of Active Genes in Fungi.</title>
        <authorList>
            <consortium name="DOE Joint Genome Institute"/>
            <person name="Mondo S.J."/>
            <person name="Dannebaum R.O."/>
            <person name="Kuo R.C."/>
            <person name="Labutti K."/>
            <person name="Haridas S."/>
            <person name="Kuo A."/>
            <person name="Salamov A."/>
            <person name="Ahrendt S.R."/>
            <person name="Lipzen A."/>
            <person name="Sullivan W."/>
            <person name="Andreopoulos W.B."/>
            <person name="Clum A."/>
            <person name="Lindquist E."/>
            <person name="Daum C."/>
            <person name="Ramamoorthy G.K."/>
            <person name="Gryganskyi A."/>
            <person name="Culley D."/>
            <person name="Magnuson J.K."/>
            <person name="James T.Y."/>
            <person name="O'Malley M.A."/>
            <person name="Stajich J.E."/>
            <person name="Spatafora J.W."/>
            <person name="Visel A."/>
            <person name="Grigoriev I.V."/>
        </authorList>
    </citation>
    <scope>NUCLEOTIDE SEQUENCE [LARGE SCALE GENOMIC DNA]</scope>
    <source>
        <strain evidence="2 3">CBS 129021</strain>
    </source>
</reference>
<accession>A0A1Y2ECF2</accession>
<dbReference type="RefSeq" id="XP_040719251.1">
    <property type="nucleotide sequence ID" value="XM_040858097.1"/>
</dbReference>
<sequence>MGNSNGKPLFNELPMLRITITSDEFIFDRIKPLLDAVFSKKPNDKIWDQVYNTITKSNPPPRPIASSLQQRPCLRNTGSFVISLEHLNDVLKHELGVMYVDIRRFHDTFIGGMTELETASEPIFKKCTVGTSPLFLKGWTGWPEDSNEKIVLDDIRRGLQANLDTKTLSTTSQVDPGFDLRVQVGHRLPFDINEDGLRFVSTILGFLWMNEEELGFDPTVFVSGSEQYIEIERDSRKERLIIDEVMIRTCCIASRATTCWKAHLQGDPRASLVIKYSWQYTELDEEGDMLREATGNGIINVARYYHHHTRWHSE</sequence>
<dbReference type="PANTHER" id="PTHR38248">
    <property type="entry name" value="FUNK1 6"/>
    <property type="match status" value="1"/>
</dbReference>
<protein>
    <recommendedName>
        <fullName evidence="1">Fungal-type protein kinase domain-containing protein</fullName>
    </recommendedName>
</protein>
<keyword evidence="3" id="KW-1185">Reference proteome</keyword>
<dbReference type="Proteomes" id="UP000193689">
    <property type="component" value="Unassembled WGS sequence"/>
</dbReference>
<comment type="caution">
    <text evidence="2">The sequence shown here is derived from an EMBL/GenBank/DDBJ whole genome shotgun (WGS) entry which is preliminary data.</text>
</comment>
<dbReference type="InterPro" id="IPR040976">
    <property type="entry name" value="Pkinase_fungal"/>
</dbReference>
<organism evidence="2 3">
    <name type="scientific">Pseudomassariella vexata</name>
    <dbReference type="NCBI Taxonomy" id="1141098"/>
    <lineage>
        <taxon>Eukaryota</taxon>
        <taxon>Fungi</taxon>
        <taxon>Dikarya</taxon>
        <taxon>Ascomycota</taxon>
        <taxon>Pezizomycotina</taxon>
        <taxon>Sordariomycetes</taxon>
        <taxon>Xylariomycetidae</taxon>
        <taxon>Amphisphaeriales</taxon>
        <taxon>Pseudomassariaceae</taxon>
        <taxon>Pseudomassariella</taxon>
    </lineage>
</organism>